<evidence type="ECO:0000259" key="1">
    <source>
        <dbReference type="PROSITE" id="PS50943"/>
    </source>
</evidence>
<dbReference type="SUPFAM" id="SSF47413">
    <property type="entry name" value="lambda repressor-like DNA-binding domains"/>
    <property type="match status" value="1"/>
</dbReference>
<name>A0A7D7QI93_9NOSO</name>
<feature type="domain" description="HTH cro/C1-type" evidence="1">
    <location>
        <begin position="20"/>
        <end position="54"/>
    </location>
</feature>
<dbReference type="InterPro" id="IPR010982">
    <property type="entry name" value="Lambda_DNA-bd_dom_sf"/>
</dbReference>
<dbReference type="InterPro" id="IPR001387">
    <property type="entry name" value="Cro/C1-type_HTH"/>
</dbReference>
<gene>
    <name evidence="2" type="ORF">HUN01_07865</name>
</gene>
<evidence type="ECO:0000313" key="2">
    <source>
        <dbReference type="EMBL" id="QMS87501.1"/>
    </source>
</evidence>
<dbReference type="Gene3D" id="1.10.260.40">
    <property type="entry name" value="lambda repressor-like DNA-binding domains"/>
    <property type="match status" value="1"/>
</dbReference>
<dbReference type="KEGG" id="ned:HUN01_07865"/>
<dbReference type="SMART" id="SM00530">
    <property type="entry name" value="HTH_XRE"/>
    <property type="match status" value="1"/>
</dbReference>
<dbReference type="EMBL" id="CP054698">
    <property type="protein sequence ID" value="QMS87501.1"/>
    <property type="molecule type" value="Genomic_DNA"/>
</dbReference>
<proteinExistence type="predicted"/>
<dbReference type="AlphaFoldDB" id="A0A7D7QI93"/>
<reference evidence="3" key="1">
    <citation type="submission" date="2020-06" db="EMBL/GenBank/DDBJ databases">
        <title>Nostoc edaphicum CCNP1411 genome.</title>
        <authorList>
            <person name="Fidor A."/>
            <person name="Grabski M."/>
            <person name="Gawor J."/>
            <person name="Gromadka R."/>
            <person name="Wegrzyn G."/>
            <person name="Mazur-Marzec H."/>
        </authorList>
    </citation>
    <scope>NUCLEOTIDE SEQUENCE [LARGE SCALE GENOMIC DNA]</scope>
    <source>
        <strain evidence="3">CCNP1411</strain>
    </source>
</reference>
<dbReference type="CDD" id="cd00093">
    <property type="entry name" value="HTH_XRE"/>
    <property type="match status" value="1"/>
</dbReference>
<dbReference type="PROSITE" id="PS50943">
    <property type="entry name" value="HTH_CROC1"/>
    <property type="match status" value="1"/>
</dbReference>
<sequence>MIKNPLVIIQQPEVGKLIFKLRTIVGLTQEEFATSLGVTYSTVNRWENGHSKPSRLAMHRIEEMLANIGVQREELLATYLPKKF</sequence>
<dbReference type="Pfam" id="PF01381">
    <property type="entry name" value="HTH_3"/>
    <property type="match status" value="1"/>
</dbReference>
<keyword evidence="3" id="KW-1185">Reference proteome</keyword>
<accession>A0A7D7QI93</accession>
<dbReference type="GO" id="GO:0003677">
    <property type="term" value="F:DNA binding"/>
    <property type="evidence" value="ECO:0007669"/>
    <property type="project" value="InterPro"/>
</dbReference>
<dbReference type="Proteomes" id="UP000514713">
    <property type="component" value="Chromosome"/>
</dbReference>
<organism evidence="2 3">
    <name type="scientific">Nostoc edaphicum CCNP1411</name>
    <dbReference type="NCBI Taxonomy" id="1472755"/>
    <lineage>
        <taxon>Bacteria</taxon>
        <taxon>Bacillati</taxon>
        <taxon>Cyanobacteriota</taxon>
        <taxon>Cyanophyceae</taxon>
        <taxon>Nostocales</taxon>
        <taxon>Nostocaceae</taxon>
        <taxon>Nostoc</taxon>
    </lineage>
</organism>
<protein>
    <submittedName>
        <fullName evidence="2">Helix-turn-helix transcriptional regulator</fullName>
    </submittedName>
</protein>
<evidence type="ECO:0000313" key="3">
    <source>
        <dbReference type="Proteomes" id="UP000514713"/>
    </source>
</evidence>